<dbReference type="InterPro" id="IPR006366">
    <property type="entry name" value="CobA/CysG_C"/>
</dbReference>
<organism evidence="12 15">
    <name type="scientific">Candidatus Methanofastidiosum methylothiophilum</name>
    <dbReference type="NCBI Taxonomy" id="1705564"/>
    <lineage>
        <taxon>Archaea</taxon>
        <taxon>Methanobacteriati</taxon>
        <taxon>Methanobacteriota</taxon>
        <taxon>Stenosarchaea group</taxon>
        <taxon>Candidatus Methanofastidiosia</taxon>
        <taxon>Candidatus Methanofastidiosales</taxon>
        <taxon>Candidatus Methanofastidiosaceae</taxon>
        <taxon>Candidatus Methanofastidiosum</taxon>
    </lineage>
</organism>
<evidence type="ECO:0000313" key="13">
    <source>
        <dbReference type="Proteomes" id="UP000091929"/>
    </source>
</evidence>
<feature type="domain" description="Tetrapyrrole methylase" evidence="8">
    <location>
        <begin position="14"/>
        <end position="221"/>
    </location>
</feature>
<name>A0A150J2F9_9EURY</name>
<dbReference type="Proteomes" id="UP000091929">
    <property type="component" value="Unassembled WGS sequence"/>
</dbReference>
<dbReference type="InterPro" id="IPR035996">
    <property type="entry name" value="4pyrrol_Methylase_sf"/>
</dbReference>
<evidence type="ECO:0000259" key="9">
    <source>
        <dbReference type="Pfam" id="PF02602"/>
    </source>
</evidence>
<dbReference type="Gene3D" id="3.40.1010.10">
    <property type="entry name" value="Cobalt-precorrin-4 Transmethylase, Domain 1"/>
    <property type="match status" value="1"/>
</dbReference>
<comment type="subunit">
    <text evidence="1">Homodimer.</text>
</comment>
<sequence length="484" mass="54475">MLRESILESDLLVVYIVGAGPGDPKLITVKALELIKKADVILYDKLVSKDLLSYSKKECIKVYVGKKSEGSSQFQEDINRELYDYGKDYKIVVRLKGGDPYIFGRGAEEAMYLYERGIPFEVIPGISSTVSCPMYSGIPLSYRESNSVFAFLTGHEAENKSFSINWNKLPDTLVIVMGIKNREAIAQNLIKAGFDPKTPVAIIKNGTSLLQETTICDLSTLGKTPAEPPSVIFVGKNVLFRDKLDFFEKKLSLIKGKEIFVSRESGEELEIMKKMGAKVYAYSLIEIINIDFKVPNLSDYDVVVLTSAKGVDRLENIDLPKDIEYYTIGPKTEEKLIEKGIYSRRPEKYNSKELAKFMISEFKERKRILTLRSQEAPGYLEERLKEFHDVTRVDVYKVNMRRDIPGKKNFDIAFISSSSNADAFKKMGLNAEIIVSIGPETSNGLIKNGIYPTIEADNHTLLGMLEALLDYLVGCDNFGKNKRS</sequence>
<evidence type="ECO:0000313" key="12">
    <source>
        <dbReference type="EMBL" id="KYC51285.1"/>
    </source>
</evidence>
<dbReference type="FunFam" id="3.40.1010.10:FF:000001">
    <property type="entry name" value="Siroheme synthase"/>
    <property type="match status" value="1"/>
</dbReference>
<keyword evidence="3 7" id="KW-0489">Methyltransferase</keyword>
<evidence type="ECO:0000313" key="15">
    <source>
        <dbReference type="Proteomes" id="UP000092403"/>
    </source>
</evidence>
<dbReference type="SUPFAM" id="SSF69618">
    <property type="entry name" value="HemD-like"/>
    <property type="match status" value="1"/>
</dbReference>
<evidence type="ECO:0000256" key="4">
    <source>
        <dbReference type="ARBA" id="ARBA00022679"/>
    </source>
</evidence>
<dbReference type="InterPro" id="IPR014777">
    <property type="entry name" value="4pyrrole_Mease_sub1"/>
</dbReference>
<dbReference type="Proteomes" id="UP000092403">
    <property type="component" value="Unassembled WGS sequence"/>
</dbReference>
<dbReference type="InterPro" id="IPR000878">
    <property type="entry name" value="4pyrrol_Mease"/>
</dbReference>
<dbReference type="SUPFAM" id="SSF53790">
    <property type="entry name" value="Tetrapyrrole methylase"/>
    <property type="match status" value="1"/>
</dbReference>
<evidence type="ECO:0000256" key="6">
    <source>
        <dbReference type="ARBA" id="ARBA00023244"/>
    </source>
</evidence>
<dbReference type="InterPro" id="IPR050161">
    <property type="entry name" value="Siro_Cobalamin_biosynth"/>
</dbReference>
<dbReference type="PANTHER" id="PTHR45790">
    <property type="entry name" value="SIROHEME SYNTHASE-RELATED"/>
    <property type="match status" value="1"/>
</dbReference>
<dbReference type="EMBL" id="LNJC01000002">
    <property type="protein sequence ID" value="KYC51285.1"/>
    <property type="molecule type" value="Genomic_DNA"/>
</dbReference>
<dbReference type="EMBL" id="LNGE01000002">
    <property type="protein sequence ID" value="KYC46287.1"/>
    <property type="molecule type" value="Genomic_DNA"/>
</dbReference>
<evidence type="ECO:0000259" key="8">
    <source>
        <dbReference type="Pfam" id="PF00590"/>
    </source>
</evidence>
<dbReference type="InterPro" id="IPR003754">
    <property type="entry name" value="4pyrrol_synth_uPrphyn_synth"/>
</dbReference>
<evidence type="ECO:0000313" key="14">
    <source>
        <dbReference type="Proteomes" id="UP000092401"/>
    </source>
</evidence>
<dbReference type="NCBIfam" id="TIGR01469">
    <property type="entry name" value="cobA_cysG_Cterm"/>
    <property type="match status" value="1"/>
</dbReference>
<dbReference type="EMBL" id="LNGF01000003">
    <property type="protein sequence ID" value="KYC48545.1"/>
    <property type="molecule type" value="Genomic_DNA"/>
</dbReference>
<dbReference type="CDD" id="cd11642">
    <property type="entry name" value="SUMT"/>
    <property type="match status" value="1"/>
</dbReference>
<dbReference type="AlphaFoldDB" id="A0A150J2F9"/>
<dbReference type="Pfam" id="PF02602">
    <property type="entry name" value="HEM4"/>
    <property type="match status" value="1"/>
</dbReference>
<dbReference type="PROSITE" id="PS00839">
    <property type="entry name" value="SUMT_1"/>
    <property type="match status" value="1"/>
</dbReference>
<comment type="similarity">
    <text evidence="7">Belongs to the precorrin methyltransferase family.</text>
</comment>
<dbReference type="Gene3D" id="3.30.950.10">
    <property type="entry name" value="Methyltransferase, Cobalt-precorrin-4 Transmethylase, Domain 2"/>
    <property type="match status" value="1"/>
</dbReference>
<dbReference type="GO" id="GO:0004852">
    <property type="term" value="F:uroporphyrinogen-III synthase activity"/>
    <property type="evidence" value="ECO:0007669"/>
    <property type="project" value="InterPro"/>
</dbReference>
<accession>A0A150J2F9</accession>
<accession>A0A150IMW2</accession>
<keyword evidence="6" id="KW-0627">Porphyrin biosynthesis</keyword>
<dbReference type="CDD" id="cd06578">
    <property type="entry name" value="HemD"/>
    <property type="match status" value="1"/>
</dbReference>
<reference evidence="13 14" key="1">
    <citation type="journal article" date="2016" name="ISME J.">
        <title>Chasing the elusive Euryarchaeota class WSA2: genomes reveal a uniquely fastidious methyl-reducing methanogen.</title>
        <authorList>
            <person name="Nobu M.K."/>
            <person name="Narihiro T."/>
            <person name="Kuroda K."/>
            <person name="Mei R."/>
            <person name="Liu W.T."/>
        </authorList>
    </citation>
    <scope>NUCLEOTIDE SEQUENCE [LARGE SCALE GENOMIC DNA]</scope>
    <source>
        <strain evidence="10">B03fssc0709_Meth_Bin005</strain>
        <strain evidence="11">B15fssc0709_Meth_Bin003</strain>
        <strain evidence="12">BMIXfssc0709_Meth_Bin006</strain>
    </source>
</reference>
<comment type="caution">
    <text evidence="12">The sequence shown here is derived from an EMBL/GenBank/DDBJ whole genome shotgun (WGS) entry which is preliminary data.</text>
</comment>
<dbReference type="GO" id="GO:0032259">
    <property type="term" value="P:methylation"/>
    <property type="evidence" value="ECO:0007669"/>
    <property type="project" value="UniProtKB-KW"/>
</dbReference>
<evidence type="ECO:0000256" key="1">
    <source>
        <dbReference type="ARBA" id="ARBA00011738"/>
    </source>
</evidence>
<evidence type="ECO:0000256" key="7">
    <source>
        <dbReference type="RuleBase" id="RU003960"/>
    </source>
</evidence>
<keyword evidence="4 7" id="KW-0808">Transferase</keyword>
<evidence type="ECO:0000313" key="10">
    <source>
        <dbReference type="EMBL" id="KYC46287.1"/>
    </source>
</evidence>
<evidence type="ECO:0000256" key="2">
    <source>
        <dbReference type="ARBA" id="ARBA00012162"/>
    </source>
</evidence>
<dbReference type="Gene3D" id="3.40.50.10090">
    <property type="match status" value="2"/>
</dbReference>
<dbReference type="Pfam" id="PF00590">
    <property type="entry name" value="TP_methylase"/>
    <property type="match status" value="1"/>
</dbReference>
<dbReference type="InterPro" id="IPR014776">
    <property type="entry name" value="4pyrrole_Mease_sub2"/>
</dbReference>
<dbReference type="GO" id="GO:0004851">
    <property type="term" value="F:uroporphyrin-III C-methyltransferase activity"/>
    <property type="evidence" value="ECO:0007669"/>
    <property type="project" value="UniProtKB-EC"/>
</dbReference>
<dbReference type="InterPro" id="IPR036108">
    <property type="entry name" value="4pyrrol_syn_uPrphyn_synt_sf"/>
</dbReference>
<dbReference type="PANTHER" id="PTHR45790:SF3">
    <property type="entry name" value="S-ADENOSYL-L-METHIONINE-DEPENDENT UROPORPHYRINOGEN III METHYLTRANSFERASE, CHLOROPLASTIC"/>
    <property type="match status" value="1"/>
</dbReference>
<protein>
    <recommendedName>
        <fullName evidence="2">uroporphyrinogen-III C-methyltransferase</fullName>
        <ecNumber evidence="2">2.1.1.107</ecNumber>
    </recommendedName>
</protein>
<dbReference type="Proteomes" id="UP000092401">
    <property type="component" value="Unassembled WGS sequence"/>
</dbReference>
<evidence type="ECO:0000256" key="3">
    <source>
        <dbReference type="ARBA" id="ARBA00022603"/>
    </source>
</evidence>
<dbReference type="EC" id="2.1.1.107" evidence="2"/>
<evidence type="ECO:0000256" key="5">
    <source>
        <dbReference type="ARBA" id="ARBA00022691"/>
    </source>
</evidence>
<dbReference type="PROSITE" id="PS00840">
    <property type="entry name" value="SUMT_2"/>
    <property type="match status" value="1"/>
</dbReference>
<dbReference type="NCBIfam" id="NF004790">
    <property type="entry name" value="PRK06136.1"/>
    <property type="match status" value="1"/>
</dbReference>
<proteinExistence type="inferred from homology"/>
<accession>A0A150IUJ6</accession>
<dbReference type="InterPro" id="IPR003043">
    <property type="entry name" value="Uropor_MeTrfase_CS"/>
</dbReference>
<dbReference type="GO" id="GO:0019354">
    <property type="term" value="P:siroheme biosynthetic process"/>
    <property type="evidence" value="ECO:0007669"/>
    <property type="project" value="InterPro"/>
</dbReference>
<feature type="domain" description="Tetrapyrrole biosynthesis uroporphyrinogen III synthase" evidence="9">
    <location>
        <begin position="272"/>
        <end position="465"/>
    </location>
</feature>
<keyword evidence="5" id="KW-0949">S-adenosyl-L-methionine</keyword>
<gene>
    <name evidence="12" type="primary">cobA</name>
    <name evidence="10" type="ORF">APG10_00157</name>
    <name evidence="11" type="ORF">APG11_00216</name>
    <name evidence="12" type="ORF">APG12_00210</name>
</gene>
<evidence type="ECO:0000313" key="11">
    <source>
        <dbReference type="EMBL" id="KYC48545.1"/>
    </source>
</evidence>